<evidence type="ECO:0000313" key="3">
    <source>
        <dbReference type="Proteomes" id="UP000231878"/>
    </source>
</evidence>
<reference evidence="2 3" key="1">
    <citation type="submission" date="2017-11" db="EMBL/GenBank/DDBJ databases">
        <title>Molecular characterization of Burkholderia pseudomallei and closely related isolates from Vietnam.</title>
        <authorList>
            <person name="Ustinov D.V."/>
            <person name="Antonov A.S."/>
            <person name="Avdusheva E.F."/>
            <person name="Shpak I.M."/>
            <person name="Zakharova I.B."/>
            <person name="Thi L.A."/>
            <person name="Teteryatnikova N."/>
            <person name="Lopasteyskaya Y.A."/>
            <person name="Kuzyutina J.A."/>
            <person name="Ngo T.N."/>
            <person name="Victorov D.V."/>
        </authorList>
    </citation>
    <scope>NUCLEOTIDE SEQUENCE [LARGE SCALE GENOMIC DNA]</scope>
    <source>
        <strain evidence="2 3">V1512</strain>
    </source>
</reference>
<dbReference type="RefSeq" id="WP_004524716.1">
    <property type="nucleotide sequence ID" value="NZ_CAUYGW010000012.1"/>
</dbReference>
<evidence type="ECO:0000256" key="1">
    <source>
        <dbReference type="SAM" id="MobiDB-lite"/>
    </source>
</evidence>
<feature type="compositionally biased region" description="Basic residues" evidence="1">
    <location>
        <begin position="1"/>
        <end position="11"/>
    </location>
</feature>
<sequence length="71" mass="7775">MTAGVARKRFRESRDALQCTTSAPRDGRAAACGYSRPNPAGPPPMSPPLSRRVGESAVRPRPRRARRLRSC</sequence>
<comment type="caution">
    <text evidence="2">The sequence shown here is derived from an EMBL/GenBank/DDBJ whole genome shotgun (WGS) entry which is preliminary data.</text>
</comment>
<dbReference type="Proteomes" id="UP000231878">
    <property type="component" value="Unassembled WGS sequence"/>
</dbReference>
<dbReference type="EMBL" id="PHRB01000056">
    <property type="protein sequence ID" value="PJO61984.1"/>
    <property type="molecule type" value="Genomic_DNA"/>
</dbReference>
<feature type="region of interest" description="Disordered" evidence="1">
    <location>
        <begin position="1"/>
        <end position="71"/>
    </location>
</feature>
<dbReference type="AlphaFoldDB" id="A0AAX0U0N8"/>
<protein>
    <submittedName>
        <fullName evidence="2">Uncharacterized protein</fullName>
    </submittedName>
</protein>
<gene>
    <name evidence="2" type="ORF">CWD88_33510</name>
</gene>
<feature type="compositionally biased region" description="Basic residues" evidence="1">
    <location>
        <begin position="60"/>
        <end position="71"/>
    </location>
</feature>
<name>A0AAX0U0N8_BURPE</name>
<accession>A0AAX0U0N8</accession>
<proteinExistence type="predicted"/>
<evidence type="ECO:0000313" key="2">
    <source>
        <dbReference type="EMBL" id="PJO61984.1"/>
    </source>
</evidence>
<organism evidence="2 3">
    <name type="scientific">Burkholderia pseudomallei</name>
    <name type="common">Pseudomonas pseudomallei</name>
    <dbReference type="NCBI Taxonomy" id="28450"/>
    <lineage>
        <taxon>Bacteria</taxon>
        <taxon>Pseudomonadati</taxon>
        <taxon>Pseudomonadota</taxon>
        <taxon>Betaproteobacteria</taxon>
        <taxon>Burkholderiales</taxon>
        <taxon>Burkholderiaceae</taxon>
        <taxon>Burkholderia</taxon>
        <taxon>pseudomallei group</taxon>
    </lineage>
</organism>